<name>A0A5D0G2D4_9FLAO</name>
<dbReference type="Pfam" id="PF00472">
    <property type="entry name" value="RF-1"/>
    <property type="match status" value="1"/>
</dbReference>
<keyword evidence="3" id="KW-0378">Hydrolase</keyword>
<sequence length="135" mass="15383">MFDEGLLINELAFKAIRSSGSGGQHVNKVSSKMVLNFDLTNSQVFSEEQKTLMFKNLANRLTADGILILQCDESRSQHKNKELVIKRFLELIHQGLMVPKKRKPTKIPKAVKLKRLSKKKQQADKKANRKPPEIT</sequence>
<evidence type="ECO:0000313" key="4">
    <source>
        <dbReference type="Proteomes" id="UP000324550"/>
    </source>
</evidence>
<accession>A0A5D0G2D4</accession>
<proteinExistence type="predicted"/>
<dbReference type="InterPro" id="IPR000352">
    <property type="entry name" value="Pep_chain_release_fac_I"/>
</dbReference>
<reference evidence="3 4" key="1">
    <citation type="submission" date="2019-08" db="EMBL/GenBank/DDBJ databases">
        <title>Formosa sediminis sp. nov., isolated from marine sediment.</title>
        <authorList>
            <person name="Cao W.R."/>
        </authorList>
    </citation>
    <scope>NUCLEOTIDE SEQUENCE [LARGE SCALE GENOMIC DNA]</scope>
    <source>
        <strain evidence="3 4">1494</strain>
    </source>
</reference>
<feature type="compositionally biased region" description="Basic residues" evidence="1">
    <location>
        <begin position="101"/>
        <end position="120"/>
    </location>
</feature>
<feature type="compositionally biased region" description="Basic and acidic residues" evidence="1">
    <location>
        <begin position="121"/>
        <end position="135"/>
    </location>
</feature>
<dbReference type="GO" id="GO:0043022">
    <property type="term" value="F:ribosome binding"/>
    <property type="evidence" value="ECO:0007669"/>
    <property type="project" value="TreeGrafter"/>
</dbReference>
<gene>
    <name evidence="3" type="ORF">FVF61_09980</name>
</gene>
<keyword evidence="4" id="KW-1185">Reference proteome</keyword>
<feature type="region of interest" description="Disordered" evidence="1">
    <location>
        <begin position="101"/>
        <end position="135"/>
    </location>
</feature>
<dbReference type="Gene3D" id="3.30.160.20">
    <property type="match status" value="1"/>
</dbReference>
<dbReference type="GO" id="GO:0003747">
    <property type="term" value="F:translation release factor activity"/>
    <property type="evidence" value="ECO:0007669"/>
    <property type="project" value="InterPro"/>
</dbReference>
<dbReference type="AlphaFoldDB" id="A0A5D0G2D4"/>
<evidence type="ECO:0000313" key="3">
    <source>
        <dbReference type="EMBL" id="TYA52985.1"/>
    </source>
</evidence>
<comment type="caution">
    <text evidence="3">The sequence shown here is derived from an EMBL/GenBank/DDBJ whole genome shotgun (WGS) entry which is preliminary data.</text>
</comment>
<dbReference type="SUPFAM" id="SSF110916">
    <property type="entry name" value="Peptidyl-tRNA hydrolase domain-like"/>
    <property type="match status" value="1"/>
</dbReference>
<dbReference type="EC" id="3.1.1.29" evidence="3"/>
<dbReference type="PANTHER" id="PTHR47814:SF1">
    <property type="entry name" value="PEPTIDYL-TRNA HYDROLASE ARFB"/>
    <property type="match status" value="1"/>
</dbReference>
<dbReference type="GO" id="GO:0072344">
    <property type="term" value="P:rescue of stalled ribosome"/>
    <property type="evidence" value="ECO:0007669"/>
    <property type="project" value="TreeGrafter"/>
</dbReference>
<dbReference type="OrthoDB" id="9815709at2"/>
<organism evidence="3 4">
    <name type="scientific">Formosa maritima</name>
    <dbReference type="NCBI Taxonomy" id="2592046"/>
    <lineage>
        <taxon>Bacteria</taxon>
        <taxon>Pseudomonadati</taxon>
        <taxon>Bacteroidota</taxon>
        <taxon>Flavobacteriia</taxon>
        <taxon>Flavobacteriales</taxon>
        <taxon>Flavobacteriaceae</taxon>
        <taxon>Formosa</taxon>
    </lineage>
</organism>
<dbReference type="Proteomes" id="UP000324550">
    <property type="component" value="Unassembled WGS sequence"/>
</dbReference>
<evidence type="ECO:0000256" key="1">
    <source>
        <dbReference type="SAM" id="MobiDB-lite"/>
    </source>
</evidence>
<evidence type="ECO:0000259" key="2">
    <source>
        <dbReference type="Pfam" id="PF00472"/>
    </source>
</evidence>
<dbReference type="PANTHER" id="PTHR47814">
    <property type="entry name" value="PEPTIDYL-TRNA HYDROLASE ARFB"/>
    <property type="match status" value="1"/>
</dbReference>
<dbReference type="NCBIfam" id="NF006718">
    <property type="entry name" value="PRK09256.1"/>
    <property type="match status" value="1"/>
</dbReference>
<dbReference type="RefSeq" id="WP_148455883.1">
    <property type="nucleotide sequence ID" value="NZ_VSFC01000052.1"/>
</dbReference>
<dbReference type="GO" id="GO:0004045">
    <property type="term" value="F:peptidyl-tRNA hydrolase activity"/>
    <property type="evidence" value="ECO:0007669"/>
    <property type="project" value="UniProtKB-EC"/>
</dbReference>
<dbReference type="EMBL" id="VSFC01000052">
    <property type="protein sequence ID" value="TYA52985.1"/>
    <property type="molecule type" value="Genomic_DNA"/>
</dbReference>
<protein>
    <submittedName>
        <fullName evidence="3">Aminoacyl-tRNA hydrolase</fullName>
        <ecNumber evidence="3">3.1.1.29</ecNumber>
    </submittedName>
</protein>
<feature type="domain" description="Prokaryotic-type class I peptide chain release factors" evidence="2">
    <location>
        <begin position="9"/>
        <end position="124"/>
    </location>
</feature>